<evidence type="ECO:0000256" key="4">
    <source>
        <dbReference type="ARBA" id="ARBA00022794"/>
    </source>
</evidence>
<feature type="domain" description="Vps72/YL1 C-terminal" evidence="6">
    <location>
        <begin position="606"/>
        <end position="635"/>
    </location>
</feature>
<dbReference type="AlphaFoldDB" id="A0A0M0J3S1"/>
<dbReference type="EMBL" id="JWZX01003380">
    <property type="protein sequence ID" value="KOO21224.1"/>
    <property type="molecule type" value="Genomic_DNA"/>
</dbReference>
<feature type="region of interest" description="Disordered" evidence="5">
    <location>
        <begin position="660"/>
        <end position="689"/>
    </location>
</feature>
<dbReference type="OrthoDB" id="538817at2759"/>
<comment type="similarity">
    <text evidence="2">Belongs to the DNAAF3 family.</text>
</comment>
<dbReference type="InterPro" id="IPR039304">
    <property type="entry name" value="DNAAF3"/>
</dbReference>
<accession>A0A0M0J3S1</accession>
<evidence type="ECO:0000256" key="3">
    <source>
        <dbReference type="ARBA" id="ARBA00022490"/>
    </source>
</evidence>
<comment type="caution">
    <text evidence="7">The sequence shown here is derived from an EMBL/GenBank/DDBJ whole genome shotgun (WGS) entry which is preliminary data.</text>
</comment>
<dbReference type="Pfam" id="PF14737">
    <property type="entry name" value="DUF4470"/>
    <property type="match status" value="1"/>
</dbReference>
<name>A0A0M0J3S1_9EUKA</name>
<dbReference type="PANTHER" id="PTHR22118">
    <property type="entry name" value="DYNEIN ASSEMBLY FACTOR 3, AXONEMAL"/>
    <property type="match status" value="1"/>
</dbReference>
<feature type="compositionally biased region" description="Low complexity" evidence="5">
    <location>
        <begin position="660"/>
        <end position="679"/>
    </location>
</feature>
<evidence type="ECO:0000256" key="1">
    <source>
        <dbReference type="ARBA" id="ARBA00004496"/>
    </source>
</evidence>
<evidence type="ECO:0000313" key="8">
    <source>
        <dbReference type="Proteomes" id="UP000037460"/>
    </source>
</evidence>
<dbReference type="Proteomes" id="UP000037460">
    <property type="component" value="Unassembled WGS sequence"/>
</dbReference>
<dbReference type="SMART" id="SM00993">
    <property type="entry name" value="YL1_C"/>
    <property type="match status" value="1"/>
</dbReference>
<keyword evidence="8" id="KW-1185">Reference proteome</keyword>
<reference evidence="8" key="1">
    <citation type="journal article" date="2015" name="PLoS Genet.">
        <title>Genome Sequence and Transcriptome Analyses of Chrysochromulina tobin: Metabolic Tools for Enhanced Algal Fitness in the Prominent Order Prymnesiales (Haptophyceae).</title>
        <authorList>
            <person name="Hovde B.T."/>
            <person name="Deodato C.R."/>
            <person name="Hunsperger H.M."/>
            <person name="Ryken S.A."/>
            <person name="Yost W."/>
            <person name="Jha R.K."/>
            <person name="Patterson J."/>
            <person name="Monnat R.J. Jr."/>
            <person name="Barlow S.B."/>
            <person name="Starkenburg S.R."/>
            <person name="Cattolico R.A."/>
        </authorList>
    </citation>
    <scope>NUCLEOTIDE SEQUENCE</scope>
    <source>
        <strain evidence="8">CCMP291</strain>
    </source>
</reference>
<dbReference type="GO" id="GO:0005737">
    <property type="term" value="C:cytoplasm"/>
    <property type="evidence" value="ECO:0007669"/>
    <property type="project" value="UniProtKB-SubCell"/>
</dbReference>
<proteinExistence type="inferred from homology"/>
<dbReference type="InterPro" id="IPR028235">
    <property type="entry name" value="DNAAF3_C"/>
</dbReference>
<evidence type="ECO:0000256" key="2">
    <source>
        <dbReference type="ARBA" id="ARBA00010449"/>
    </source>
</evidence>
<comment type="subcellular location">
    <subcellularLocation>
        <location evidence="1">Cytoplasm</location>
    </subcellularLocation>
</comment>
<evidence type="ECO:0000313" key="7">
    <source>
        <dbReference type="EMBL" id="KOO21224.1"/>
    </source>
</evidence>
<organism evidence="7 8">
    <name type="scientific">Chrysochromulina tobinii</name>
    <dbReference type="NCBI Taxonomy" id="1460289"/>
    <lineage>
        <taxon>Eukaryota</taxon>
        <taxon>Haptista</taxon>
        <taxon>Haptophyta</taxon>
        <taxon>Prymnesiophyceae</taxon>
        <taxon>Prymnesiales</taxon>
        <taxon>Chrysochromulinaceae</taxon>
        <taxon>Chrysochromulina</taxon>
    </lineage>
</organism>
<keyword evidence="3" id="KW-0963">Cytoplasm</keyword>
<dbReference type="GO" id="GO:0044458">
    <property type="term" value="P:motile cilium assembly"/>
    <property type="evidence" value="ECO:0007669"/>
    <property type="project" value="TreeGrafter"/>
</dbReference>
<evidence type="ECO:0000259" key="6">
    <source>
        <dbReference type="SMART" id="SM00993"/>
    </source>
</evidence>
<dbReference type="InterPro" id="IPR013272">
    <property type="entry name" value="Vps72/YL1_C"/>
</dbReference>
<dbReference type="GO" id="GO:0070286">
    <property type="term" value="P:axonemal dynein complex assembly"/>
    <property type="evidence" value="ECO:0007669"/>
    <property type="project" value="InterPro"/>
</dbReference>
<evidence type="ECO:0000256" key="5">
    <source>
        <dbReference type="SAM" id="MobiDB-lite"/>
    </source>
</evidence>
<dbReference type="InterPro" id="IPR027974">
    <property type="entry name" value="DUF4470"/>
</dbReference>
<sequence>MAGVGPCRFWGFSAAADLFAEKPANVSASDDDGDSGAQPLRALCIAPGDVRHVLQTIAMEARRAKESGKPARAAEFSVYEREPETLARHMLLLAIALDFELPRRERAEVLLEVWANTLVREKTAAYIASRAAVLERVLTDEEGPLAAVFDVNALKSKERDALLEVLRSWAESVEFDVVRLRDERLRTFYGARYDARRNVLDWDYTMELVPMASIVHKIHFREWRLTGVCFEVRDSDYKAPNRTMASFALGRQKGLTVEKRGFWGDVANGPWAAVGVTCEDERLTKKRSDQHFKSSCDIAYHNVLNWLSALESGTPFALKQEDIEAFEYGGSVADGGLAKGFLGGGAKGTLPAVVEEVAPEPTEEARKEAAAEELRAKEVRAKVAAARMSKLPPFKLRLLSGQFVDTMRKPRHKNMFEVVTLSTHLAYVLGSDRLNMILRPKATVLVETVKFLCEVRSELRRNYAAKQGQFADRLGWTLRDAQASDGVEHAALAFSFDADTAPANAERAIAEQKAAAEAGGAKKVDEGEAGLPQLMPPAEEAEASADEKGAASGAVVAMATGASSGPVDVAVDAGAAGIAPTPPPPVAAIATKPGEPAQISGVTDGKLCAITGAPAKYRDPISGLPYADLAAFKELRKLYPDVKKEERERQAKIDAEQAAQAQAAATAKDAEASDAAGAAKELETEPEIEVIRPLERREITFGSDFMRKVNKAF</sequence>
<dbReference type="Pfam" id="PF14740">
    <property type="entry name" value="DUF4471"/>
    <property type="match status" value="1"/>
</dbReference>
<dbReference type="PANTHER" id="PTHR22118:SF14">
    <property type="entry name" value="DYNEIN AXONEMAL ASSEMBLY FACTOR 3"/>
    <property type="match status" value="1"/>
</dbReference>
<dbReference type="Pfam" id="PF08265">
    <property type="entry name" value="YL1_C"/>
    <property type="match status" value="1"/>
</dbReference>
<keyword evidence="4" id="KW-0970">Cilium biogenesis/degradation</keyword>
<gene>
    <name evidence="7" type="ORF">Ctob_000816</name>
</gene>
<protein>
    <submittedName>
        <fullName evidence="7">Upf0470 protein</fullName>
    </submittedName>
</protein>